<accession>A0A7S3V4X3</accession>
<evidence type="ECO:0000256" key="1">
    <source>
        <dbReference type="SAM" id="SignalP"/>
    </source>
</evidence>
<keyword evidence="1" id="KW-0732">Signal</keyword>
<dbReference type="AlphaFoldDB" id="A0A7S3V4X3"/>
<sequence length="169" mass="18847">MIPPFFSTLVLLIIFFHTSTCFILSQSQRSMASPIFRRSSAGKIFCHHFHSAATRGSHVSNGVYMKDASSAYWFNAGDRVSVTSSVLKAGVELQGREGEVIQTWEKCDVDPTCCCAEFVDDNYAVTVRFDGEINQESTDPNNLLQGLDTNEGGFTHFFNEDELEKVKTL</sequence>
<feature type="chain" id="PRO_5031495782" evidence="1">
    <location>
        <begin position="22"/>
        <end position="169"/>
    </location>
</feature>
<gene>
    <name evidence="2" type="ORF">CDEB00056_LOCUS1705</name>
</gene>
<dbReference type="EMBL" id="HBIO01002399">
    <property type="protein sequence ID" value="CAE0456864.1"/>
    <property type="molecule type" value="Transcribed_RNA"/>
</dbReference>
<protein>
    <submittedName>
        <fullName evidence="2">Uncharacterized protein</fullName>
    </submittedName>
</protein>
<organism evidence="2">
    <name type="scientific">Chaetoceros debilis</name>
    <dbReference type="NCBI Taxonomy" id="122233"/>
    <lineage>
        <taxon>Eukaryota</taxon>
        <taxon>Sar</taxon>
        <taxon>Stramenopiles</taxon>
        <taxon>Ochrophyta</taxon>
        <taxon>Bacillariophyta</taxon>
        <taxon>Coscinodiscophyceae</taxon>
        <taxon>Chaetocerotophycidae</taxon>
        <taxon>Chaetocerotales</taxon>
        <taxon>Chaetocerotaceae</taxon>
        <taxon>Chaetoceros</taxon>
    </lineage>
</organism>
<name>A0A7S3V4X3_9STRA</name>
<proteinExistence type="predicted"/>
<evidence type="ECO:0000313" key="2">
    <source>
        <dbReference type="EMBL" id="CAE0456864.1"/>
    </source>
</evidence>
<feature type="signal peptide" evidence="1">
    <location>
        <begin position="1"/>
        <end position="21"/>
    </location>
</feature>
<reference evidence="2" key="1">
    <citation type="submission" date="2021-01" db="EMBL/GenBank/DDBJ databases">
        <authorList>
            <person name="Corre E."/>
            <person name="Pelletier E."/>
            <person name="Niang G."/>
            <person name="Scheremetjew M."/>
            <person name="Finn R."/>
            <person name="Kale V."/>
            <person name="Holt S."/>
            <person name="Cochrane G."/>
            <person name="Meng A."/>
            <person name="Brown T."/>
            <person name="Cohen L."/>
        </authorList>
    </citation>
    <scope>NUCLEOTIDE SEQUENCE</scope>
    <source>
        <strain evidence="2">MM31A-1</strain>
    </source>
</reference>